<organism evidence="2 3">
    <name type="scientific">Thermosulfuriphilus ammonigenes</name>
    <dbReference type="NCBI Taxonomy" id="1936021"/>
    <lineage>
        <taxon>Bacteria</taxon>
        <taxon>Pseudomonadati</taxon>
        <taxon>Thermodesulfobacteriota</taxon>
        <taxon>Thermodesulfobacteria</taxon>
        <taxon>Thermodesulfobacteriales</taxon>
        <taxon>Thermodesulfobacteriaceae</taxon>
        <taxon>Thermosulfuriphilus</taxon>
    </lineage>
</organism>
<name>A0A6G7PW94_9BACT</name>
<feature type="region of interest" description="Disordered" evidence="1">
    <location>
        <begin position="34"/>
        <end position="54"/>
    </location>
</feature>
<dbReference type="RefSeq" id="WP_166031936.1">
    <property type="nucleotide sequence ID" value="NZ_CP048877.1"/>
</dbReference>
<protein>
    <submittedName>
        <fullName evidence="2">Uncharacterized protein</fullName>
    </submittedName>
</protein>
<dbReference type="EMBL" id="CP048877">
    <property type="protein sequence ID" value="QIJ71718.1"/>
    <property type="molecule type" value="Genomic_DNA"/>
</dbReference>
<evidence type="ECO:0000256" key="1">
    <source>
        <dbReference type="SAM" id="MobiDB-lite"/>
    </source>
</evidence>
<dbReference type="AlphaFoldDB" id="A0A6G7PW94"/>
<keyword evidence="3" id="KW-1185">Reference proteome</keyword>
<proteinExistence type="predicted"/>
<feature type="compositionally biased region" description="Basic and acidic residues" evidence="1">
    <location>
        <begin position="37"/>
        <end position="54"/>
    </location>
</feature>
<evidence type="ECO:0000313" key="2">
    <source>
        <dbReference type="EMBL" id="QIJ71718.1"/>
    </source>
</evidence>
<gene>
    <name evidence="2" type="ORF">G4V39_05285</name>
</gene>
<accession>A0A6G7PW94</accession>
<evidence type="ECO:0000313" key="3">
    <source>
        <dbReference type="Proteomes" id="UP000502179"/>
    </source>
</evidence>
<dbReference type="Proteomes" id="UP000502179">
    <property type="component" value="Chromosome"/>
</dbReference>
<reference evidence="2 3" key="1">
    <citation type="submission" date="2020-02" db="EMBL/GenBank/DDBJ databases">
        <title>Genome analysis of Thermosulfuriphilus ammonigenes ST65T, an anaerobic thermophilic chemolithoautotrophic bacterium isolated from a deep-sea hydrothermal vent.</title>
        <authorList>
            <person name="Slobodkina G."/>
            <person name="Allioux M."/>
            <person name="Merkel A."/>
            <person name="Alain K."/>
            <person name="Jebbar M."/>
            <person name="Slobodkin A."/>
        </authorList>
    </citation>
    <scope>NUCLEOTIDE SEQUENCE [LARGE SCALE GENOMIC DNA]</scope>
    <source>
        <strain evidence="2 3">ST65</strain>
    </source>
</reference>
<sequence length="54" mass="5980">MEKDFKEITLEMVGAEENGGTCSTLADLMLTGCFQGKDPEDKKNHIKTSSEKRS</sequence>
<dbReference type="KEGG" id="tav:G4V39_05285"/>